<accession>A0ABZ0UNB9</accession>
<organism evidence="1 2">
    <name type="scientific">Candidatus Bandiella euplotis</name>
    <dbReference type="NCBI Taxonomy" id="1664265"/>
    <lineage>
        <taxon>Bacteria</taxon>
        <taxon>Pseudomonadati</taxon>
        <taxon>Pseudomonadota</taxon>
        <taxon>Alphaproteobacteria</taxon>
        <taxon>Rickettsiales</taxon>
        <taxon>Candidatus Midichloriaceae</taxon>
        <taxon>Candidatus Bandiella</taxon>
    </lineage>
</organism>
<evidence type="ECO:0000313" key="1">
    <source>
        <dbReference type="EMBL" id="WPX96588.1"/>
    </source>
</evidence>
<reference evidence="1 2" key="1">
    <citation type="submission" date="2022-11" db="EMBL/GenBank/DDBJ databases">
        <title>Host association and intracellularity evolved multiple times independently in the Rickettsiales.</title>
        <authorList>
            <person name="Castelli M."/>
            <person name="Nardi T."/>
            <person name="Gammuto L."/>
            <person name="Bellinzona G."/>
            <person name="Sabaneyeva E."/>
            <person name="Potekhin A."/>
            <person name="Serra V."/>
            <person name="Petroni G."/>
            <person name="Sassera D."/>
        </authorList>
    </citation>
    <scope>NUCLEOTIDE SEQUENCE [LARGE SCALE GENOMIC DNA]</scope>
    <source>
        <strain evidence="1 2">NDG2</strain>
    </source>
</reference>
<dbReference type="EMBL" id="CP110820">
    <property type="protein sequence ID" value="WPX96588.1"/>
    <property type="molecule type" value="Genomic_DNA"/>
</dbReference>
<protein>
    <submittedName>
        <fullName evidence="1">Uncharacterized protein</fullName>
    </submittedName>
</protein>
<gene>
    <name evidence="1" type="ORF">Bandiella_00705</name>
</gene>
<keyword evidence="2" id="KW-1185">Reference proteome</keyword>
<evidence type="ECO:0000313" key="2">
    <source>
        <dbReference type="Proteomes" id="UP001327219"/>
    </source>
</evidence>
<name>A0ABZ0UNB9_9RICK</name>
<proteinExistence type="predicted"/>
<sequence length="45" mass="5152">MTTLSSISEHLLKRLVLRFNLASISLKEELKLSTKQVSDFVCRCI</sequence>
<dbReference type="Proteomes" id="UP001327219">
    <property type="component" value="Chromosome"/>
</dbReference>